<dbReference type="PANTHER" id="PTHR44757:SF2">
    <property type="entry name" value="BIOFILM ARCHITECTURE MAINTENANCE PROTEIN MBAA"/>
    <property type="match status" value="1"/>
</dbReference>
<dbReference type="NCBIfam" id="TIGR00254">
    <property type="entry name" value="GGDEF"/>
    <property type="match status" value="1"/>
</dbReference>
<name>A0A2U8H5B9_9RHOO</name>
<dbReference type="PROSITE" id="PS50887">
    <property type="entry name" value="GGDEF"/>
    <property type="match status" value="1"/>
</dbReference>
<dbReference type="Pfam" id="PF00990">
    <property type="entry name" value="GGDEF"/>
    <property type="match status" value="1"/>
</dbReference>
<dbReference type="InterPro" id="IPR043128">
    <property type="entry name" value="Rev_trsase/Diguanyl_cyclase"/>
</dbReference>
<feature type="domain" description="EAL" evidence="2">
    <location>
        <begin position="522"/>
        <end position="772"/>
    </location>
</feature>
<keyword evidence="1" id="KW-1133">Transmembrane helix</keyword>
<organism evidence="4 5">
    <name type="scientific">Parazoarcus communis</name>
    <dbReference type="NCBI Taxonomy" id="41977"/>
    <lineage>
        <taxon>Bacteria</taxon>
        <taxon>Pseudomonadati</taxon>
        <taxon>Pseudomonadota</taxon>
        <taxon>Betaproteobacteria</taxon>
        <taxon>Rhodocyclales</taxon>
        <taxon>Zoogloeaceae</taxon>
        <taxon>Parazoarcus</taxon>
    </lineage>
</organism>
<dbReference type="InterPro" id="IPR000160">
    <property type="entry name" value="GGDEF_dom"/>
</dbReference>
<dbReference type="PANTHER" id="PTHR44757">
    <property type="entry name" value="DIGUANYLATE CYCLASE DGCP"/>
    <property type="match status" value="1"/>
</dbReference>
<accession>A0A2U8H5B9</accession>
<dbReference type="SUPFAM" id="SSF55073">
    <property type="entry name" value="Nucleotide cyclase"/>
    <property type="match status" value="1"/>
</dbReference>
<dbReference type="EMBL" id="CP022188">
    <property type="protein sequence ID" value="AWI80710.1"/>
    <property type="molecule type" value="Genomic_DNA"/>
</dbReference>
<proteinExistence type="predicted"/>
<evidence type="ECO:0000313" key="4">
    <source>
        <dbReference type="EMBL" id="AWI80710.1"/>
    </source>
</evidence>
<dbReference type="PROSITE" id="PS50883">
    <property type="entry name" value="EAL"/>
    <property type="match status" value="1"/>
</dbReference>
<dbReference type="InterPro" id="IPR001633">
    <property type="entry name" value="EAL_dom"/>
</dbReference>
<evidence type="ECO:0000313" key="5">
    <source>
        <dbReference type="Proteomes" id="UP000244902"/>
    </source>
</evidence>
<dbReference type="InterPro" id="IPR035919">
    <property type="entry name" value="EAL_sf"/>
</dbReference>
<gene>
    <name evidence="4" type="ORF">CEW87_15830</name>
</gene>
<sequence length="781" mass="86258">MVQDCARPVGSIGRWILYRLTLLLLILGVLFFALSVYLLDKRFDTFDAEYYRQELARVSVAFEQERRSMASMIGDYARWDDAERFVAGKLPDFIDANFTVDSMKNIRMTTFVISSIAGVPISSKTFNSQGALVDTPKPVLEELQPWFAEVIRNGVDDTSTSLLWIDGRAVLLSAAPITDTARRRAASGYMFFLRSLDDTYLAGLRKTTSSPFSLNEAPASASTTISVKHDTSGSEEGWTVTQTLQDSPAIITVGGPTRLGEERKLTYMTVGMNALVLVMVALAGIYMILNLHVLRRLKRFSGLADRHQKEGGNGIRWPIQGNDEFDSLARSLNGLMTEVESQNGNLRHLADHDPLTGIGNRRLILARLEAVQNRGQHGVGGGGSSLLLIDLDGFKLINDGLGHAAGDHVLREVAARIVSLVRRYDTPARIGGDEFTILLEDVSVPEAMRFAKRLALSLEEPILFEEHALRVSASGGVSSVGVTLAPAEVLRNADLAMYEAKRRGKAQFATFDISMLDAAARKMQLELALKVALDRRDLDVWFQPIVEANSGRAVGMEALARWSLDGNFVPPGEFVAIAEDTGLIVRLGQFVFDQVGEAMQGLCRLYPELQCSVNLSVAQFHRTGLVKDIRETFDRYSVPASAVRLELTESMLVEAGSAIVPVMRELIGLGYHFHLDDFGTGYSSLDRLRNLPFHSLKIDRSFIVGLCAGNDVMARNIANIGKELGMEIIAEGVEQPEELEQLRQIGCDFIQGFYFAKPMPLDDLYPWLANNQRLSEKQKSA</sequence>
<protein>
    <submittedName>
        <fullName evidence="4">Bifunctional diguanylate cyclase/phosphodiesterase</fullName>
    </submittedName>
</protein>
<keyword evidence="1" id="KW-0472">Membrane</keyword>
<evidence type="ECO:0000259" key="2">
    <source>
        <dbReference type="PROSITE" id="PS50883"/>
    </source>
</evidence>
<dbReference type="Gene3D" id="3.30.70.270">
    <property type="match status" value="1"/>
</dbReference>
<dbReference type="Pfam" id="PF05228">
    <property type="entry name" value="CHASE4"/>
    <property type="match status" value="1"/>
</dbReference>
<dbReference type="InterPro" id="IPR007892">
    <property type="entry name" value="CHASE4"/>
</dbReference>
<evidence type="ECO:0000256" key="1">
    <source>
        <dbReference type="SAM" id="Phobius"/>
    </source>
</evidence>
<feature type="domain" description="GGDEF" evidence="3">
    <location>
        <begin position="382"/>
        <end position="513"/>
    </location>
</feature>
<keyword evidence="1" id="KW-0812">Transmembrane</keyword>
<evidence type="ECO:0000259" key="3">
    <source>
        <dbReference type="PROSITE" id="PS50887"/>
    </source>
</evidence>
<dbReference type="Pfam" id="PF00563">
    <property type="entry name" value="EAL"/>
    <property type="match status" value="1"/>
</dbReference>
<feature type="transmembrane region" description="Helical" evidence="1">
    <location>
        <begin position="16"/>
        <end position="39"/>
    </location>
</feature>
<dbReference type="AlphaFoldDB" id="A0A2U8H5B9"/>
<dbReference type="Proteomes" id="UP000244902">
    <property type="component" value="Chromosome"/>
</dbReference>
<dbReference type="SUPFAM" id="SSF141868">
    <property type="entry name" value="EAL domain-like"/>
    <property type="match status" value="1"/>
</dbReference>
<dbReference type="CDD" id="cd01949">
    <property type="entry name" value="GGDEF"/>
    <property type="match status" value="1"/>
</dbReference>
<dbReference type="SMART" id="SM00267">
    <property type="entry name" value="GGDEF"/>
    <property type="match status" value="1"/>
</dbReference>
<dbReference type="Gene3D" id="3.20.20.450">
    <property type="entry name" value="EAL domain"/>
    <property type="match status" value="1"/>
</dbReference>
<reference evidence="4 5" key="1">
    <citation type="submission" date="2017-06" db="EMBL/GenBank/DDBJ databases">
        <title>Azoarcus sp. TSNA42 complete genome sequence.</title>
        <authorList>
            <person name="Woo J.-H."/>
            <person name="Kim H.-S."/>
        </authorList>
    </citation>
    <scope>NUCLEOTIDE SEQUENCE [LARGE SCALE GENOMIC DNA]</scope>
    <source>
        <strain evidence="4 5">TSNA42</strain>
    </source>
</reference>
<dbReference type="SMART" id="SM00052">
    <property type="entry name" value="EAL"/>
    <property type="match status" value="1"/>
</dbReference>
<dbReference type="CDD" id="cd01948">
    <property type="entry name" value="EAL"/>
    <property type="match status" value="1"/>
</dbReference>
<feature type="transmembrane region" description="Helical" evidence="1">
    <location>
        <begin position="265"/>
        <end position="289"/>
    </location>
</feature>
<dbReference type="InterPro" id="IPR029787">
    <property type="entry name" value="Nucleotide_cyclase"/>
</dbReference>
<dbReference type="InterPro" id="IPR052155">
    <property type="entry name" value="Biofilm_reg_signaling"/>
</dbReference>